<comment type="pathway">
    <text evidence="2">Secondary metabolite biosynthesis.</text>
</comment>
<gene>
    <name evidence="10" type="ORF">M378DRAFT_185592</name>
</gene>
<keyword evidence="4" id="KW-0808">Transferase</keyword>
<evidence type="ECO:0000256" key="2">
    <source>
        <dbReference type="ARBA" id="ARBA00005179"/>
    </source>
</evidence>
<evidence type="ECO:0000259" key="9">
    <source>
        <dbReference type="Pfam" id="PF13813"/>
    </source>
</evidence>
<evidence type="ECO:0000256" key="5">
    <source>
        <dbReference type="ARBA" id="ARBA00022692"/>
    </source>
</evidence>
<feature type="transmembrane region" description="Helical" evidence="8">
    <location>
        <begin position="26"/>
        <end position="48"/>
    </location>
</feature>
<dbReference type="HOGENOM" id="CLU_034105_0_0_1"/>
<keyword evidence="6 8" id="KW-1133">Transmembrane helix</keyword>
<keyword evidence="11" id="KW-1185">Reference proteome</keyword>
<feature type="domain" description="Wax synthase" evidence="9">
    <location>
        <begin position="255"/>
        <end position="333"/>
    </location>
</feature>
<evidence type="ECO:0000256" key="4">
    <source>
        <dbReference type="ARBA" id="ARBA00022679"/>
    </source>
</evidence>
<feature type="transmembrane region" description="Helical" evidence="8">
    <location>
        <begin position="300"/>
        <end position="320"/>
    </location>
</feature>
<comment type="subcellular location">
    <subcellularLocation>
        <location evidence="1">Membrane</location>
        <topology evidence="1">Multi-pass membrane protein</topology>
    </subcellularLocation>
</comment>
<proteinExistence type="inferred from homology"/>
<keyword evidence="7 8" id="KW-0472">Membrane</keyword>
<dbReference type="Proteomes" id="UP000054549">
    <property type="component" value="Unassembled WGS sequence"/>
</dbReference>
<dbReference type="EMBL" id="KN818231">
    <property type="protein sequence ID" value="KIL67516.1"/>
    <property type="molecule type" value="Genomic_DNA"/>
</dbReference>
<evidence type="ECO:0000256" key="6">
    <source>
        <dbReference type="ARBA" id="ARBA00022989"/>
    </source>
</evidence>
<organism evidence="10 11">
    <name type="scientific">Amanita muscaria (strain Koide BX008)</name>
    <dbReference type="NCBI Taxonomy" id="946122"/>
    <lineage>
        <taxon>Eukaryota</taxon>
        <taxon>Fungi</taxon>
        <taxon>Dikarya</taxon>
        <taxon>Basidiomycota</taxon>
        <taxon>Agaricomycotina</taxon>
        <taxon>Agaricomycetes</taxon>
        <taxon>Agaricomycetidae</taxon>
        <taxon>Agaricales</taxon>
        <taxon>Pluteineae</taxon>
        <taxon>Amanitaceae</taxon>
        <taxon>Amanita</taxon>
    </lineage>
</organism>
<dbReference type="STRING" id="946122.A0A0C2XDI8"/>
<dbReference type="InterPro" id="IPR044851">
    <property type="entry name" value="Wax_synthase"/>
</dbReference>
<sequence length="408" mass="45982">MAWFAALFPSPDVRKPLTLEVFLKELAPVFVLYYINALLVLIDGTLIIRLALSPITSWLAFCAATQLDVAAGLDPRFAYLNQGLVLAMTTLGMRVVIWACQMKPYRRCVPSPKPKSRSPPNGKVPDVGGHLVRDSLDLCFNSRGHGWNWSDGLYVPVETRPLSRASFALYTFAAFVAGTIVFDCLHITVQWFDPTFSLATGGSIFDMSLPPIQRYMRSTLITLLGGLVIYTSIQLCYHIGTLVGVLILQQHPSQWPPLFEYPWKANSLSDFWAKYWHQVFRQCFIFLGSKPMRYIMGRTGAVMGAFFVSAMLHYLALWGMGKGTEFWTLGTFFMMMGVGVILEGMWKELTGYRVGGILGKVWAAIWLVSWGQLLIDAYCRKGVVASVFFPEEYRPSLILWRLIHRGSK</sequence>
<evidence type="ECO:0000313" key="11">
    <source>
        <dbReference type="Proteomes" id="UP000054549"/>
    </source>
</evidence>
<dbReference type="GO" id="GO:0016020">
    <property type="term" value="C:membrane"/>
    <property type="evidence" value="ECO:0007669"/>
    <property type="project" value="UniProtKB-SubCell"/>
</dbReference>
<dbReference type="InParanoid" id="A0A0C2XDI8"/>
<protein>
    <recommendedName>
        <fullName evidence="9">Wax synthase domain-containing protein</fullName>
    </recommendedName>
</protein>
<dbReference type="GO" id="GO:0008374">
    <property type="term" value="F:O-acyltransferase activity"/>
    <property type="evidence" value="ECO:0007669"/>
    <property type="project" value="InterPro"/>
</dbReference>
<reference evidence="10 11" key="1">
    <citation type="submission" date="2014-04" db="EMBL/GenBank/DDBJ databases">
        <title>Evolutionary Origins and Diversification of the Mycorrhizal Mutualists.</title>
        <authorList>
            <consortium name="DOE Joint Genome Institute"/>
            <consortium name="Mycorrhizal Genomics Consortium"/>
            <person name="Kohler A."/>
            <person name="Kuo A."/>
            <person name="Nagy L.G."/>
            <person name="Floudas D."/>
            <person name="Copeland A."/>
            <person name="Barry K.W."/>
            <person name="Cichocki N."/>
            <person name="Veneault-Fourrey C."/>
            <person name="LaButti K."/>
            <person name="Lindquist E.A."/>
            <person name="Lipzen A."/>
            <person name="Lundell T."/>
            <person name="Morin E."/>
            <person name="Murat C."/>
            <person name="Riley R."/>
            <person name="Ohm R."/>
            <person name="Sun H."/>
            <person name="Tunlid A."/>
            <person name="Henrissat B."/>
            <person name="Grigoriev I.V."/>
            <person name="Hibbett D.S."/>
            <person name="Martin F."/>
        </authorList>
    </citation>
    <scope>NUCLEOTIDE SEQUENCE [LARGE SCALE GENOMIC DNA]</scope>
    <source>
        <strain evidence="10 11">Koide BX008</strain>
    </source>
</reference>
<dbReference type="GO" id="GO:0006629">
    <property type="term" value="P:lipid metabolic process"/>
    <property type="evidence" value="ECO:0007669"/>
    <property type="project" value="InterPro"/>
</dbReference>
<comment type="similarity">
    <text evidence="3">Belongs to the wax synthase family.</text>
</comment>
<evidence type="ECO:0000256" key="1">
    <source>
        <dbReference type="ARBA" id="ARBA00004141"/>
    </source>
</evidence>
<dbReference type="PANTHER" id="PTHR31595">
    <property type="entry name" value="LONG-CHAIN-ALCOHOL O-FATTY-ACYLTRANSFERASE 3-RELATED"/>
    <property type="match status" value="1"/>
</dbReference>
<dbReference type="InterPro" id="IPR032805">
    <property type="entry name" value="Wax_synthase_dom"/>
</dbReference>
<feature type="transmembrane region" description="Helical" evidence="8">
    <location>
        <begin position="220"/>
        <end position="248"/>
    </location>
</feature>
<feature type="transmembrane region" description="Helical" evidence="8">
    <location>
        <begin position="167"/>
        <end position="189"/>
    </location>
</feature>
<evidence type="ECO:0000256" key="3">
    <source>
        <dbReference type="ARBA" id="ARBA00007282"/>
    </source>
</evidence>
<keyword evidence="5 8" id="KW-0812">Transmembrane</keyword>
<accession>A0A0C2XDI8</accession>
<evidence type="ECO:0000256" key="8">
    <source>
        <dbReference type="SAM" id="Phobius"/>
    </source>
</evidence>
<name>A0A0C2XDI8_AMAMK</name>
<dbReference type="OrthoDB" id="1077582at2759"/>
<evidence type="ECO:0000313" key="10">
    <source>
        <dbReference type="EMBL" id="KIL67516.1"/>
    </source>
</evidence>
<feature type="transmembrane region" description="Helical" evidence="8">
    <location>
        <begin position="326"/>
        <end position="345"/>
    </location>
</feature>
<dbReference type="PANTHER" id="PTHR31595:SF57">
    <property type="entry name" value="OS04G0481900 PROTEIN"/>
    <property type="match status" value="1"/>
</dbReference>
<feature type="transmembrane region" description="Helical" evidence="8">
    <location>
        <begin position="79"/>
        <end position="97"/>
    </location>
</feature>
<feature type="transmembrane region" description="Helical" evidence="8">
    <location>
        <begin position="357"/>
        <end position="375"/>
    </location>
</feature>
<dbReference type="AlphaFoldDB" id="A0A0C2XDI8"/>
<dbReference type="Pfam" id="PF13813">
    <property type="entry name" value="MBOAT_2"/>
    <property type="match status" value="1"/>
</dbReference>
<evidence type="ECO:0000256" key="7">
    <source>
        <dbReference type="ARBA" id="ARBA00023136"/>
    </source>
</evidence>